<evidence type="ECO:0000313" key="4">
    <source>
        <dbReference type="Proteomes" id="UP000292974"/>
    </source>
</evidence>
<protein>
    <submittedName>
        <fullName evidence="3">Cupin domain-containing protein</fullName>
    </submittedName>
</protein>
<evidence type="ECO:0000256" key="1">
    <source>
        <dbReference type="SAM" id="MobiDB-lite"/>
    </source>
</evidence>
<feature type="domain" description="Cupin type-2" evidence="2">
    <location>
        <begin position="62"/>
        <end position="129"/>
    </location>
</feature>
<gene>
    <name evidence="3" type="ORF">ELH90_00485</name>
</gene>
<dbReference type="PANTHER" id="PTHR36440">
    <property type="entry name" value="PUTATIVE (AFU_ORTHOLOGUE AFUA_8G07350)-RELATED"/>
    <property type="match status" value="1"/>
</dbReference>
<dbReference type="InterPro" id="IPR014710">
    <property type="entry name" value="RmlC-like_jellyroll"/>
</dbReference>
<proteinExistence type="predicted"/>
<dbReference type="EMBL" id="SIOP01000001">
    <property type="protein sequence ID" value="TAY50293.1"/>
    <property type="molecule type" value="Genomic_DNA"/>
</dbReference>
<organism evidence="3 4">
    <name type="scientific">Rhizobium leguminosarum</name>
    <dbReference type="NCBI Taxonomy" id="384"/>
    <lineage>
        <taxon>Bacteria</taxon>
        <taxon>Pseudomonadati</taxon>
        <taxon>Pseudomonadota</taxon>
        <taxon>Alphaproteobacteria</taxon>
        <taxon>Hyphomicrobiales</taxon>
        <taxon>Rhizobiaceae</taxon>
        <taxon>Rhizobium/Agrobacterium group</taxon>
        <taxon>Rhizobium</taxon>
    </lineage>
</organism>
<dbReference type="RefSeq" id="WP_130715501.1">
    <property type="nucleotide sequence ID" value="NZ_JAWJWJ010000003.1"/>
</dbReference>
<dbReference type="Pfam" id="PF07883">
    <property type="entry name" value="Cupin_2"/>
    <property type="match status" value="1"/>
</dbReference>
<dbReference type="InterPro" id="IPR053146">
    <property type="entry name" value="QDO-like"/>
</dbReference>
<dbReference type="Proteomes" id="UP000292974">
    <property type="component" value="Unassembled WGS sequence"/>
</dbReference>
<evidence type="ECO:0000313" key="3">
    <source>
        <dbReference type="EMBL" id="TAY50293.1"/>
    </source>
</evidence>
<dbReference type="InterPro" id="IPR011051">
    <property type="entry name" value="RmlC_Cupin_sf"/>
</dbReference>
<feature type="region of interest" description="Disordered" evidence="1">
    <location>
        <begin position="1"/>
        <end position="22"/>
    </location>
</feature>
<comment type="caution">
    <text evidence="3">The sequence shown here is derived from an EMBL/GenBank/DDBJ whole genome shotgun (WGS) entry which is preliminary data.</text>
</comment>
<accession>A0A7M3DNQ5</accession>
<dbReference type="SUPFAM" id="SSF51182">
    <property type="entry name" value="RmlC-like cupins"/>
    <property type="match status" value="1"/>
</dbReference>
<dbReference type="PANTHER" id="PTHR36440:SF1">
    <property type="entry name" value="PUTATIVE (AFU_ORTHOLOGUE AFUA_8G07350)-RELATED"/>
    <property type="match status" value="1"/>
</dbReference>
<reference evidence="3 4" key="1">
    <citation type="submission" date="2019-02" db="EMBL/GenBank/DDBJ databases">
        <title>The genomic architecture of introgression among sibling species of bacteria.</title>
        <authorList>
            <person name="Cavassim M.I.A."/>
            <person name="Moeskjaer S."/>
            <person name="Moslemi C."/>
            <person name="Fields B."/>
            <person name="Bachmann A."/>
            <person name="Vilhjalmsson B."/>
            <person name="Schierup M.H."/>
            <person name="Young J.P.W."/>
            <person name="Andersen S.U."/>
        </authorList>
    </citation>
    <scope>NUCLEOTIDE SEQUENCE [LARGE SCALE GENOMIC DNA]</scope>
    <source>
        <strain evidence="3 4">SM135B</strain>
    </source>
</reference>
<dbReference type="AlphaFoldDB" id="A0A7M3DNQ5"/>
<name>A0A7M3DNQ5_RHILE</name>
<evidence type="ECO:0000259" key="2">
    <source>
        <dbReference type="Pfam" id="PF07883"/>
    </source>
</evidence>
<sequence length="182" mass="19909">MTDYSIATIPPDQPLPADDPDRSLTVALPDDPAVPHISQAGNVYSLLISGAQTEGRYCLIDMLVPDGGGPPPHRHQFEEMFTLLEGELEFTFRGETQTIRAPASINIPANAPHQFANRSGRMAHMLCVCTPAGQEAFFLAVADRIPDRQSPAPKPDALKQAEKKELMQKLAPKYRTEFLSGT</sequence>
<dbReference type="Gene3D" id="2.60.120.10">
    <property type="entry name" value="Jelly Rolls"/>
    <property type="match status" value="1"/>
</dbReference>
<dbReference type="InterPro" id="IPR013096">
    <property type="entry name" value="Cupin_2"/>
</dbReference>